<dbReference type="AlphaFoldDB" id="T1KA52"/>
<proteinExistence type="predicted"/>
<reference evidence="1" key="2">
    <citation type="submission" date="2015-06" db="UniProtKB">
        <authorList>
            <consortium name="EnsemblMetazoa"/>
        </authorList>
    </citation>
    <scope>IDENTIFICATION</scope>
</reference>
<name>T1KA52_TETUR</name>
<dbReference type="Proteomes" id="UP000015104">
    <property type="component" value="Unassembled WGS sequence"/>
</dbReference>
<accession>T1KA52</accession>
<dbReference type="EnsemblMetazoa" id="tetur07g07290.1">
    <property type="protein sequence ID" value="tetur07g07290.1"/>
    <property type="gene ID" value="tetur07g07290"/>
</dbReference>
<dbReference type="Gene3D" id="3.40.50.720">
    <property type="entry name" value="NAD(P)-binding Rossmann-like Domain"/>
    <property type="match status" value="1"/>
</dbReference>
<keyword evidence="2" id="KW-1185">Reference proteome</keyword>
<dbReference type="InterPro" id="IPR002347">
    <property type="entry name" value="SDR_fam"/>
</dbReference>
<dbReference type="Pfam" id="PF13561">
    <property type="entry name" value="adh_short_C2"/>
    <property type="match status" value="1"/>
</dbReference>
<dbReference type="PRINTS" id="PR00081">
    <property type="entry name" value="GDHRDH"/>
</dbReference>
<sequence length="92" mass="10503">MLWDLKCKTRKCLLQNNFIKTVNPGPVRTRFLFPLVPGKNTVYEDMDRRLPLGRVGDPNEIANATVFLSSEALSINMIELIVFSDSSYLLKE</sequence>
<evidence type="ECO:0000313" key="2">
    <source>
        <dbReference type="Proteomes" id="UP000015104"/>
    </source>
</evidence>
<dbReference type="EMBL" id="CAEY01001894">
    <property type="status" value="NOT_ANNOTATED_CDS"/>
    <property type="molecule type" value="Genomic_DNA"/>
</dbReference>
<dbReference type="InterPro" id="IPR036291">
    <property type="entry name" value="NAD(P)-bd_dom_sf"/>
</dbReference>
<dbReference type="HOGENOM" id="CLU_2416131_0_0_1"/>
<reference evidence="2" key="1">
    <citation type="submission" date="2011-08" db="EMBL/GenBank/DDBJ databases">
        <authorList>
            <person name="Rombauts S."/>
        </authorList>
    </citation>
    <scope>NUCLEOTIDE SEQUENCE</scope>
    <source>
        <strain evidence="2">London</strain>
    </source>
</reference>
<dbReference type="SUPFAM" id="SSF51735">
    <property type="entry name" value="NAD(P)-binding Rossmann-fold domains"/>
    <property type="match status" value="1"/>
</dbReference>
<protein>
    <submittedName>
        <fullName evidence="1">Uncharacterized protein</fullName>
    </submittedName>
</protein>
<evidence type="ECO:0000313" key="1">
    <source>
        <dbReference type="EnsemblMetazoa" id="tetur07g07290.1"/>
    </source>
</evidence>
<organism evidence="1 2">
    <name type="scientific">Tetranychus urticae</name>
    <name type="common">Two-spotted spider mite</name>
    <dbReference type="NCBI Taxonomy" id="32264"/>
    <lineage>
        <taxon>Eukaryota</taxon>
        <taxon>Metazoa</taxon>
        <taxon>Ecdysozoa</taxon>
        <taxon>Arthropoda</taxon>
        <taxon>Chelicerata</taxon>
        <taxon>Arachnida</taxon>
        <taxon>Acari</taxon>
        <taxon>Acariformes</taxon>
        <taxon>Trombidiformes</taxon>
        <taxon>Prostigmata</taxon>
        <taxon>Eleutherengona</taxon>
        <taxon>Raphignathae</taxon>
        <taxon>Tetranychoidea</taxon>
        <taxon>Tetranychidae</taxon>
        <taxon>Tetranychus</taxon>
    </lineage>
</organism>